<evidence type="ECO:0000259" key="3">
    <source>
        <dbReference type="PROSITE" id="PS50056"/>
    </source>
</evidence>
<feature type="chain" id="PRO_5046611402" description="Tyrosine specific protein phosphatases domain-containing protein" evidence="2">
    <location>
        <begin position="17"/>
        <end position="243"/>
    </location>
</feature>
<evidence type="ECO:0000313" key="4">
    <source>
        <dbReference type="EMBL" id="CAK9867196.1"/>
    </source>
</evidence>
<dbReference type="Pfam" id="PF00782">
    <property type="entry name" value="DSPc"/>
    <property type="match status" value="1"/>
</dbReference>
<evidence type="ECO:0000256" key="1">
    <source>
        <dbReference type="SAM" id="Phobius"/>
    </source>
</evidence>
<gene>
    <name evidence="4" type="ORF">CSSPJE1EN2_LOCUS10191</name>
</gene>
<dbReference type="InterPro" id="IPR029021">
    <property type="entry name" value="Prot-tyrosine_phosphatase-like"/>
</dbReference>
<name>A0ABP1AXI1_9BRYO</name>
<keyword evidence="1" id="KW-0812">Transmembrane</keyword>
<dbReference type="Gene3D" id="3.90.190.10">
    <property type="entry name" value="Protein tyrosine phosphatase superfamily"/>
    <property type="match status" value="1"/>
</dbReference>
<keyword evidence="2" id="KW-0732">Signal</keyword>
<dbReference type="InterPro" id="IPR000340">
    <property type="entry name" value="Dual-sp_phosphatase_cat-dom"/>
</dbReference>
<dbReference type="InterPro" id="IPR000387">
    <property type="entry name" value="Tyr_Pase_dom"/>
</dbReference>
<feature type="signal peptide" evidence="2">
    <location>
        <begin position="1"/>
        <end position="16"/>
    </location>
</feature>
<keyword evidence="5" id="KW-1185">Reference proteome</keyword>
<dbReference type="PANTHER" id="PTHR47216:SF4">
    <property type="entry name" value="OS01G0859400 PROTEIN"/>
    <property type="match status" value="1"/>
</dbReference>
<proteinExistence type="predicted"/>
<feature type="non-terminal residue" evidence="4">
    <location>
        <position position="243"/>
    </location>
</feature>
<dbReference type="PANTHER" id="PTHR47216">
    <property type="match status" value="1"/>
</dbReference>
<sequence length="243" mass="27093">MGISMVVTVPSTLVLAAYVACRDSVPPYISYPLLQASLVGFAAAVSAYPAVNYTALFGKTSEGSFPWWSYTAFYPYLLTLRGYVILRRLKSKEPVYTEIKNGLFVGGWPWLQADVPPGSPAVVDCTCELPRSSSALPLPYLCIPTWDTRGPRPSDIELAVRWAVKRRSQNLPVYVHCAFGHGRSVTVMCALLVALGEVATWEDAEVWIKSLRPRARLNKQQRESLLQWSKSWGSKHVKDRTLN</sequence>
<accession>A0ABP1AXI1</accession>
<protein>
    <recommendedName>
        <fullName evidence="3">Tyrosine specific protein phosphatases domain-containing protein</fullName>
    </recommendedName>
</protein>
<evidence type="ECO:0000313" key="5">
    <source>
        <dbReference type="Proteomes" id="UP001497522"/>
    </source>
</evidence>
<feature type="domain" description="Tyrosine specific protein phosphatases" evidence="3">
    <location>
        <begin position="154"/>
        <end position="223"/>
    </location>
</feature>
<dbReference type="EMBL" id="OZ023718">
    <property type="protein sequence ID" value="CAK9867196.1"/>
    <property type="molecule type" value="Genomic_DNA"/>
</dbReference>
<feature type="transmembrane region" description="Helical" evidence="1">
    <location>
        <begin position="67"/>
        <end position="86"/>
    </location>
</feature>
<dbReference type="CDD" id="cd14527">
    <property type="entry name" value="DSP_bac"/>
    <property type="match status" value="1"/>
</dbReference>
<dbReference type="SUPFAM" id="SSF52799">
    <property type="entry name" value="(Phosphotyrosine protein) phosphatases II"/>
    <property type="match status" value="1"/>
</dbReference>
<keyword evidence="1" id="KW-1133">Transmembrane helix</keyword>
<dbReference type="PROSITE" id="PS50056">
    <property type="entry name" value="TYR_PHOSPHATASE_2"/>
    <property type="match status" value="1"/>
</dbReference>
<keyword evidence="1" id="KW-0472">Membrane</keyword>
<evidence type="ECO:0000256" key="2">
    <source>
        <dbReference type="SAM" id="SignalP"/>
    </source>
</evidence>
<dbReference type="Proteomes" id="UP001497522">
    <property type="component" value="Chromosome 17"/>
</dbReference>
<organism evidence="4 5">
    <name type="scientific">Sphagnum jensenii</name>
    <dbReference type="NCBI Taxonomy" id="128206"/>
    <lineage>
        <taxon>Eukaryota</taxon>
        <taxon>Viridiplantae</taxon>
        <taxon>Streptophyta</taxon>
        <taxon>Embryophyta</taxon>
        <taxon>Bryophyta</taxon>
        <taxon>Sphagnophytina</taxon>
        <taxon>Sphagnopsida</taxon>
        <taxon>Sphagnales</taxon>
        <taxon>Sphagnaceae</taxon>
        <taxon>Sphagnum</taxon>
    </lineage>
</organism>
<reference evidence="4" key="1">
    <citation type="submission" date="2024-03" db="EMBL/GenBank/DDBJ databases">
        <authorList>
            <consortium name="ELIXIR-Norway"/>
            <consortium name="Elixir Norway"/>
        </authorList>
    </citation>
    <scope>NUCLEOTIDE SEQUENCE</scope>
</reference>